<sequence length="281" mass="32183">MISYWKNILMGLCLVAIFACKKEEKSESYKPKFVVEGWIENGDYPYVLLTHNLPFFTTVDSAQLAEIIIRYAKVTVSDGTQEEVLTGMRDDRYFPYFVYRGTSLKGKTGGMYKLKIEYAGNVLEAETSIPKTVPLDSIWFSHRLKDLYQLNVRFQDPPGEKNYYKLYTRFEDVKTFTPTLMSNQDDKYFDGKKVVLQVNRGAESNLTNKYDPYYTYGDQVMIKFSALPQSGFEFWNSFQDEILNSSNPLLGSTAALKTNIKGPGLGIWCGYGSTVYKMTAK</sequence>
<evidence type="ECO:0000313" key="1">
    <source>
        <dbReference type="EMBL" id="PYF74285.1"/>
    </source>
</evidence>
<organism evidence="1 2">
    <name type="scientific">Pedobacter nutrimenti</name>
    <dbReference type="NCBI Taxonomy" id="1241337"/>
    <lineage>
        <taxon>Bacteria</taxon>
        <taxon>Pseudomonadati</taxon>
        <taxon>Bacteroidota</taxon>
        <taxon>Sphingobacteriia</taxon>
        <taxon>Sphingobacteriales</taxon>
        <taxon>Sphingobacteriaceae</taxon>
        <taxon>Pedobacter</taxon>
    </lineage>
</organism>
<dbReference type="RefSeq" id="WP_110831455.1">
    <property type="nucleotide sequence ID" value="NZ_QKLU01000004.1"/>
</dbReference>
<proteinExistence type="predicted"/>
<comment type="caution">
    <text evidence="1">The sequence shown here is derived from an EMBL/GenBank/DDBJ whole genome shotgun (WGS) entry which is preliminary data.</text>
</comment>
<protein>
    <submittedName>
        <fullName evidence="1">Uncharacterized protein DUF4249</fullName>
    </submittedName>
</protein>
<dbReference type="OrthoDB" id="1117499at2"/>
<dbReference type="InterPro" id="IPR025345">
    <property type="entry name" value="DUF4249"/>
</dbReference>
<keyword evidence="2" id="KW-1185">Reference proteome</keyword>
<dbReference type="AlphaFoldDB" id="A0A318UJY3"/>
<dbReference type="Pfam" id="PF14054">
    <property type="entry name" value="DUF4249"/>
    <property type="match status" value="1"/>
</dbReference>
<reference evidence="1 2" key="1">
    <citation type="submission" date="2018-06" db="EMBL/GenBank/DDBJ databases">
        <title>Genomic Encyclopedia of Archaeal and Bacterial Type Strains, Phase II (KMG-II): from individual species to whole genera.</title>
        <authorList>
            <person name="Goeker M."/>
        </authorList>
    </citation>
    <scope>NUCLEOTIDE SEQUENCE [LARGE SCALE GENOMIC DNA]</scope>
    <source>
        <strain evidence="1 2">DSM 27372</strain>
    </source>
</reference>
<name>A0A318UJY3_9SPHI</name>
<accession>A0A318UJY3</accession>
<gene>
    <name evidence="1" type="ORF">B0O44_104456</name>
</gene>
<dbReference type="PROSITE" id="PS51257">
    <property type="entry name" value="PROKAR_LIPOPROTEIN"/>
    <property type="match status" value="1"/>
</dbReference>
<evidence type="ECO:0000313" key="2">
    <source>
        <dbReference type="Proteomes" id="UP000248198"/>
    </source>
</evidence>
<dbReference type="Proteomes" id="UP000248198">
    <property type="component" value="Unassembled WGS sequence"/>
</dbReference>
<dbReference type="EMBL" id="QKLU01000004">
    <property type="protein sequence ID" value="PYF74285.1"/>
    <property type="molecule type" value="Genomic_DNA"/>
</dbReference>